<dbReference type="KEGG" id="aba:Acid345_0630"/>
<evidence type="ECO:0000256" key="1">
    <source>
        <dbReference type="SAM" id="Phobius"/>
    </source>
</evidence>
<dbReference type="PANTHER" id="PTHR34351">
    <property type="entry name" value="SLR1927 PROTEIN-RELATED"/>
    <property type="match status" value="1"/>
</dbReference>
<proteinExistence type="predicted"/>
<name>Q1IU15_KORVE</name>
<feature type="transmembrane region" description="Helical" evidence="1">
    <location>
        <begin position="114"/>
        <end position="139"/>
    </location>
</feature>
<keyword evidence="1" id="KW-0472">Membrane</keyword>
<gene>
    <name evidence="3" type="ordered locus">Acid345_0630</name>
</gene>
<feature type="domain" description="DUF58" evidence="2">
    <location>
        <begin position="321"/>
        <end position="367"/>
    </location>
</feature>
<dbReference type="AlphaFoldDB" id="Q1IU15"/>
<protein>
    <recommendedName>
        <fullName evidence="2">DUF58 domain-containing protein</fullName>
    </recommendedName>
</protein>
<accession>Q1IU15</accession>
<dbReference type="OrthoDB" id="9778037at2"/>
<dbReference type="EMBL" id="CP000360">
    <property type="protein sequence ID" value="ABF39635.1"/>
    <property type="molecule type" value="Genomic_DNA"/>
</dbReference>
<dbReference type="RefSeq" id="WP_011521437.1">
    <property type="nucleotide sequence ID" value="NC_008009.1"/>
</dbReference>
<dbReference type="InterPro" id="IPR002881">
    <property type="entry name" value="DUF58"/>
</dbReference>
<dbReference type="eggNOG" id="COG1721">
    <property type="taxonomic scope" value="Bacteria"/>
</dbReference>
<organism evidence="3 4">
    <name type="scientific">Koribacter versatilis (strain Ellin345)</name>
    <dbReference type="NCBI Taxonomy" id="204669"/>
    <lineage>
        <taxon>Bacteria</taxon>
        <taxon>Pseudomonadati</taxon>
        <taxon>Acidobacteriota</taxon>
        <taxon>Terriglobia</taxon>
        <taxon>Terriglobales</taxon>
        <taxon>Candidatus Korobacteraceae</taxon>
        <taxon>Candidatus Korobacter</taxon>
    </lineage>
</organism>
<dbReference type="Pfam" id="PF01882">
    <property type="entry name" value="DUF58"/>
    <property type="match status" value="1"/>
</dbReference>
<dbReference type="HOGENOM" id="CLU_591581_0_0_0"/>
<reference evidence="3 4" key="1">
    <citation type="journal article" date="2009" name="Appl. Environ. Microbiol.">
        <title>Three genomes from the phylum Acidobacteria provide insight into the lifestyles of these microorganisms in soils.</title>
        <authorList>
            <person name="Ward N.L."/>
            <person name="Challacombe J.F."/>
            <person name="Janssen P.H."/>
            <person name="Henrissat B."/>
            <person name="Coutinho P.M."/>
            <person name="Wu M."/>
            <person name="Xie G."/>
            <person name="Haft D.H."/>
            <person name="Sait M."/>
            <person name="Badger J."/>
            <person name="Barabote R.D."/>
            <person name="Bradley B."/>
            <person name="Brettin T.S."/>
            <person name="Brinkac L.M."/>
            <person name="Bruce D."/>
            <person name="Creasy T."/>
            <person name="Daugherty S.C."/>
            <person name="Davidsen T.M."/>
            <person name="DeBoy R.T."/>
            <person name="Detter J.C."/>
            <person name="Dodson R.J."/>
            <person name="Durkin A.S."/>
            <person name="Ganapathy A."/>
            <person name="Gwinn-Giglio M."/>
            <person name="Han C.S."/>
            <person name="Khouri H."/>
            <person name="Kiss H."/>
            <person name="Kothari S.P."/>
            <person name="Madupu R."/>
            <person name="Nelson K.E."/>
            <person name="Nelson W.C."/>
            <person name="Paulsen I."/>
            <person name="Penn K."/>
            <person name="Ren Q."/>
            <person name="Rosovitz M.J."/>
            <person name="Selengut J.D."/>
            <person name="Shrivastava S."/>
            <person name="Sullivan S.A."/>
            <person name="Tapia R."/>
            <person name="Thompson L.S."/>
            <person name="Watkins K.L."/>
            <person name="Yang Q."/>
            <person name="Yu C."/>
            <person name="Zafar N."/>
            <person name="Zhou L."/>
            <person name="Kuske C.R."/>
        </authorList>
    </citation>
    <scope>NUCLEOTIDE SEQUENCE [LARGE SCALE GENOMIC DNA]</scope>
    <source>
        <strain evidence="3 4">Ellin345</strain>
    </source>
</reference>
<evidence type="ECO:0000259" key="2">
    <source>
        <dbReference type="Pfam" id="PF01882"/>
    </source>
</evidence>
<dbReference type="PANTHER" id="PTHR34351:SF1">
    <property type="entry name" value="SLR1927 PROTEIN"/>
    <property type="match status" value="1"/>
</dbReference>
<feature type="transmembrane region" description="Helical" evidence="1">
    <location>
        <begin position="46"/>
        <end position="71"/>
    </location>
</feature>
<feature type="transmembrane region" description="Helical" evidence="1">
    <location>
        <begin position="20"/>
        <end position="40"/>
    </location>
</feature>
<dbReference type="EnsemblBacteria" id="ABF39635">
    <property type="protein sequence ID" value="ABF39635"/>
    <property type="gene ID" value="Acid345_0630"/>
</dbReference>
<keyword evidence="4" id="KW-1185">Reference proteome</keyword>
<keyword evidence="1" id="KW-1133">Transmembrane helix</keyword>
<sequence>MRELLKLALSKIDRGAWARFFIAIFGLTLAFSAAMLSTVANEAGNAIAGIILASSALLLAVVVGIAVVPYLAKRVRIRRVRDALNYEVTREGTIYLVLALVIGIAALNTGNNLLFIVVSAMLAAVVVSGVASAMVLLGLELEVIVPEHLFAGSVAMARLVLRNKNRLVPAFSVSVVPPKHKKAKKHITMHRSSFRFPPKSAPGKEWFLWPDLSVRWETEAQPSEELFRGTVYFPFIPARQSAQAEVELSFAKRGSYAQSGFGLQTRFPFSFLTKTRTIAMKREVVVYPSVDSTDEYFEMLPLITGEFESYVRGRGYDLYRIRDYAMEDSARHVDWKATARTGDLKVREFTREDERKLRIVFDNPEPGRISPEGYERGVQLAASLAWHFAGDTTELSFAAPGYSGSNEIYEFLRYAALVQPKPGESVLDGLEITDDYNIVITPRKRGSIPTPLWNCSYFLFLE</sequence>
<keyword evidence="1" id="KW-0812">Transmembrane</keyword>
<dbReference type="STRING" id="204669.Acid345_0630"/>
<evidence type="ECO:0000313" key="4">
    <source>
        <dbReference type="Proteomes" id="UP000002432"/>
    </source>
</evidence>
<evidence type="ECO:0000313" key="3">
    <source>
        <dbReference type="EMBL" id="ABF39635.1"/>
    </source>
</evidence>
<dbReference type="Proteomes" id="UP000002432">
    <property type="component" value="Chromosome"/>
</dbReference>